<evidence type="ECO:0000313" key="2">
    <source>
        <dbReference type="Proteomes" id="UP001230426"/>
    </source>
</evidence>
<name>A0ABT9RK92_9ACTN</name>
<reference evidence="1 2" key="1">
    <citation type="submission" date="2023-07" db="EMBL/GenBank/DDBJ databases">
        <title>Sequencing the genomes of 1000 actinobacteria strains.</title>
        <authorList>
            <person name="Klenk H.-P."/>
        </authorList>
    </citation>
    <scope>NUCLEOTIDE SEQUENCE [LARGE SCALE GENOMIC DNA]</scope>
    <source>
        <strain evidence="1 2">DSM 44109</strain>
    </source>
</reference>
<dbReference type="RefSeq" id="WP_306871905.1">
    <property type="nucleotide sequence ID" value="NZ_JAUSRB010000002.1"/>
</dbReference>
<proteinExistence type="predicted"/>
<protein>
    <submittedName>
        <fullName evidence="1">Uncharacterized protein</fullName>
    </submittedName>
</protein>
<accession>A0ABT9RK92</accession>
<organism evidence="1 2">
    <name type="scientific">Streptosporangium brasiliense</name>
    <dbReference type="NCBI Taxonomy" id="47480"/>
    <lineage>
        <taxon>Bacteria</taxon>
        <taxon>Bacillati</taxon>
        <taxon>Actinomycetota</taxon>
        <taxon>Actinomycetes</taxon>
        <taxon>Streptosporangiales</taxon>
        <taxon>Streptosporangiaceae</taxon>
        <taxon>Streptosporangium</taxon>
    </lineage>
</organism>
<keyword evidence="2" id="KW-1185">Reference proteome</keyword>
<dbReference type="EMBL" id="JAUSRB010000002">
    <property type="protein sequence ID" value="MDP9868735.1"/>
    <property type="molecule type" value="Genomic_DNA"/>
</dbReference>
<gene>
    <name evidence="1" type="ORF">J2S55_008001</name>
</gene>
<evidence type="ECO:0000313" key="1">
    <source>
        <dbReference type="EMBL" id="MDP9868735.1"/>
    </source>
</evidence>
<comment type="caution">
    <text evidence="1">The sequence shown here is derived from an EMBL/GenBank/DDBJ whole genome shotgun (WGS) entry which is preliminary data.</text>
</comment>
<sequence length="95" mass="8540">MTNSAATGGFLGDLEEAFTPPAAGSCCGAPSASAGEASGVAGQGTEPAAAATACCGSPAAAEQAAQSGCCGQAPAPAAPQAGVQDGVHKAAGCCG</sequence>
<dbReference type="Proteomes" id="UP001230426">
    <property type="component" value="Unassembled WGS sequence"/>
</dbReference>